<dbReference type="RefSeq" id="WP_343797768.1">
    <property type="nucleotide sequence ID" value="NZ_BAAADJ010000015.1"/>
</dbReference>
<evidence type="ECO:0000313" key="2">
    <source>
        <dbReference type="EMBL" id="GAA0325167.1"/>
    </source>
</evidence>
<sequence length="71" mass="7977">MSYRIFLLLTGFGLSVAGGISTLAYLNLLTTGLEFLDYLIFIATNIECLLLPIGIAFIWFSIYIPNLRQKD</sequence>
<dbReference type="EMBL" id="BAAADJ010000015">
    <property type="protein sequence ID" value="GAA0325167.1"/>
    <property type="molecule type" value="Genomic_DNA"/>
</dbReference>
<reference evidence="2 3" key="1">
    <citation type="journal article" date="2019" name="Int. J. Syst. Evol. Microbiol.">
        <title>The Global Catalogue of Microorganisms (GCM) 10K type strain sequencing project: providing services to taxonomists for standard genome sequencing and annotation.</title>
        <authorList>
            <consortium name="The Broad Institute Genomics Platform"/>
            <consortium name="The Broad Institute Genome Sequencing Center for Infectious Disease"/>
            <person name="Wu L."/>
            <person name="Ma J."/>
        </authorList>
    </citation>
    <scope>NUCLEOTIDE SEQUENCE [LARGE SCALE GENOMIC DNA]</scope>
    <source>
        <strain evidence="2 3">JCM 9731</strain>
    </source>
</reference>
<keyword evidence="1" id="KW-0472">Membrane</keyword>
<protein>
    <submittedName>
        <fullName evidence="2">Uncharacterized protein</fullName>
    </submittedName>
</protein>
<dbReference type="Pfam" id="PF26135">
    <property type="entry name" value="YuzI"/>
    <property type="match status" value="1"/>
</dbReference>
<dbReference type="InterPro" id="IPR058887">
    <property type="entry name" value="YuzI-like"/>
</dbReference>
<name>A0ABN0W524_9BACI</name>
<keyword evidence="1" id="KW-0812">Transmembrane</keyword>
<organism evidence="2 3">
    <name type="scientific">Bacillus carboniphilus</name>
    <dbReference type="NCBI Taxonomy" id="86663"/>
    <lineage>
        <taxon>Bacteria</taxon>
        <taxon>Bacillati</taxon>
        <taxon>Bacillota</taxon>
        <taxon>Bacilli</taxon>
        <taxon>Bacillales</taxon>
        <taxon>Bacillaceae</taxon>
        <taxon>Bacillus</taxon>
    </lineage>
</organism>
<comment type="caution">
    <text evidence="2">The sequence shown here is derived from an EMBL/GenBank/DDBJ whole genome shotgun (WGS) entry which is preliminary data.</text>
</comment>
<proteinExistence type="predicted"/>
<evidence type="ECO:0000313" key="3">
    <source>
        <dbReference type="Proteomes" id="UP001500782"/>
    </source>
</evidence>
<feature type="transmembrane region" description="Helical" evidence="1">
    <location>
        <begin position="5"/>
        <end position="26"/>
    </location>
</feature>
<keyword evidence="1" id="KW-1133">Transmembrane helix</keyword>
<dbReference type="Proteomes" id="UP001500782">
    <property type="component" value="Unassembled WGS sequence"/>
</dbReference>
<evidence type="ECO:0000256" key="1">
    <source>
        <dbReference type="SAM" id="Phobius"/>
    </source>
</evidence>
<gene>
    <name evidence="2" type="ORF">GCM10008967_14730</name>
</gene>
<keyword evidence="3" id="KW-1185">Reference proteome</keyword>
<feature type="transmembrane region" description="Helical" evidence="1">
    <location>
        <begin position="38"/>
        <end position="64"/>
    </location>
</feature>
<accession>A0ABN0W524</accession>